<organism evidence="1 2">
    <name type="scientific">Caerostris darwini</name>
    <dbReference type="NCBI Taxonomy" id="1538125"/>
    <lineage>
        <taxon>Eukaryota</taxon>
        <taxon>Metazoa</taxon>
        <taxon>Ecdysozoa</taxon>
        <taxon>Arthropoda</taxon>
        <taxon>Chelicerata</taxon>
        <taxon>Arachnida</taxon>
        <taxon>Araneae</taxon>
        <taxon>Araneomorphae</taxon>
        <taxon>Entelegynae</taxon>
        <taxon>Araneoidea</taxon>
        <taxon>Araneidae</taxon>
        <taxon>Caerostris</taxon>
    </lineage>
</organism>
<gene>
    <name evidence="1" type="ORF">CDAR_6971</name>
</gene>
<proteinExistence type="predicted"/>
<dbReference type="EMBL" id="BPLQ01002854">
    <property type="protein sequence ID" value="GIX96038.1"/>
    <property type="molecule type" value="Genomic_DNA"/>
</dbReference>
<evidence type="ECO:0000313" key="2">
    <source>
        <dbReference type="Proteomes" id="UP001054837"/>
    </source>
</evidence>
<protein>
    <submittedName>
        <fullName evidence="1">Uncharacterized protein</fullName>
    </submittedName>
</protein>
<dbReference type="Proteomes" id="UP001054837">
    <property type="component" value="Unassembled WGS sequence"/>
</dbReference>
<keyword evidence="2" id="KW-1185">Reference proteome</keyword>
<dbReference type="AlphaFoldDB" id="A0AAV4PI47"/>
<reference evidence="1 2" key="1">
    <citation type="submission" date="2021-06" db="EMBL/GenBank/DDBJ databases">
        <title>Caerostris darwini draft genome.</title>
        <authorList>
            <person name="Kono N."/>
            <person name="Arakawa K."/>
        </authorList>
    </citation>
    <scope>NUCLEOTIDE SEQUENCE [LARGE SCALE GENOMIC DNA]</scope>
</reference>
<name>A0AAV4PI47_9ARAC</name>
<comment type="caution">
    <text evidence="1">The sequence shown here is derived from an EMBL/GenBank/DDBJ whole genome shotgun (WGS) entry which is preliminary data.</text>
</comment>
<sequence>MTCFGSQAISSPGWKTMALSTSKRDSSARAKDKYLRFPSEEATAQATGVCVWRISLSPVTAAIPRSCALANVAVRK</sequence>
<evidence type="ECO:0000313" key="1">
    <source>
        <dbReference type="EMBL" id="GIX96038.1"/>
    </source>
</evidence>
<accession>A0AAV4PI47</accession>